<evidence type="ECO:0000313" key="3">
    <source>
        <dbReference type="Proteomes" id="UP001149165"/>
    </source>
</evidence>
<protein>
    <submittedName>
        <fullName evidence="2">Uncharacterized protein</fullName>
    </submittedName>
</protein>
<gene>
    <name evidence="2" type="ORF">N7456_009865</name>
</gene>
<dbReference type="AlphaFoldDB" id="A0A9W9K5N1"/>
<comment type="caution">
    <text evidence="2">The sequence shown here is derived from an EMBL/GenBank/DDBJ whole genome shotgun (WGS) entry which is preliminary data.</text>
</comment>
<keyword evidence="3" id="KW-1185">Reference proteome</keyword>
<feature type="region of interest" description="Disordered" evidence="1">
    <location>
        <begin position="210"/>
        <end position="248"/>
    </location>
</feature>
<evidence type="ECO:0000256" key="1">
    <source>
        <dbReference type="SAM" id="MobiDB-lite"/>
    </source>
</evidence>
<dbReference type="EMBL" id="JAPQKH010000006">
    <property type="protein sequence ID" value="KAJ5094004.1"/>
    <property type="molecule type" value="Genomic_DNA"/>
</dbReference>
<reference evidence="2" key="1">
    <citation type="submission" date="2022-11" db="EMBL/GenBank/DDBJ databases">
        <authorList>
            <person name="Petersen C."/>
        </authorList>
    </citation>
    <scope>NUCLEOTIDE SEQUENCE</scope>
    <source>
        <strain evidence="2">IBT 30069</strain>
    </source>
</reference>
<evidence type="ECO:0000313" key="2">
    <source>
        <dbReference type="EMBL" id="KAJ5094004.1"/>
    </source>
</evidence>
<dbReference type="Proteomes" id="UP001149165">
    <property type="component" value="Unassembled WGS sequence"/>
</dbReference>
<feature type="compositionally biased region" description="Polar residues" evidence="1">
    <location>
        <begin position="78"/>
        <end position="95"/>
    </location>
</feature>
<proteinExistence type="predicted"/>
<organism evidence="2 3">
    <name type="scientific">Penicillium angulare</name>
    <dbReference type="NCBI Taxonomy" id="116970"/>
    <lineage>
        <taxon>Eukaryota</taxon>
        <taxon>Fungi</taxon>
        <taxon>Dikarya</taxon>
        <taxon>Ascomycota</taxon>
        <taxon>Pezizomycotina</taxon>
        <taxon>Eurotiomycetes</taxon>
        <taxon>Eurotiomycetidae</taxon>
        <taxon>Eurotiales</taxon>
        <taxon>Aspergillaceae</taxon>
        <taxon>Penicillium</taxon>
    </lineage>
</organism>
<accession>A0A9W9K5N1</accession>
<name>A0A9W9K5N1_9EURO</name>
<sequence length="380" mass="41935">MDASKVQDLLRFLSKDAKVPLASAMGNIPALQKANLNSPEEISKSNTKVLEELFKNDKIAKQVFNAAKRVSKKRGSSTDDTAISPQAKNNKSTLITKDATPYQIESRLCLPNSTASDDELRNIILVTNRAPLVLAFALCVLKYTMPEQPISSRLSLAQALVSANSQSKAISIGIQTERAAEEEGWGDGQPVVKVLGRGIRVLKRWDYDPQEGSPLQSASEEQEPNEIPVNEFIGSSNGDDNPEKTPPLWGIDLEAVRKSHSEATKSESKSGNKLPIFTAESARSYLIRSITRLEESKSPVKKSKSAPFMGDEQEKNVGHLLHAIDSVCFSWSTTLDRPDLDKRAWAWYLRVRPDVQSGAQGWGEKGQLRLSDILDLQRKP</sequence>
<reference evidence="2" key="2">
    <citation type="journal article" date="2023" name="IMA Fungus">
        <title>Comparative genomic study of the Penicillium genus elucidates a diverse pangenome and 15 lateral gene transfer events.</title>
        <authorList>
            <person name="Petersen C."/>
            <person name="Sorensen T."/>
            <person name="Nielsen M.R."/>
            <person name="Sondergaard T.E."/>
            <person name="Sorensen J.L."/>
            <person name="Fitzpatrick D.A."/>
            <person name="Frisvad J.C."/>
            <person name="Nielsen K.L."/>
        </authorList>
    </citation>
    <scope>NUCLEOTIDE SEQUENCE</scope>
    <source>
        <strain evidence="2">IBT 30069</strain>
    </source>
</reference>
<dbReference type="OrthoDB" id="514070at2759"/>
<feature type="region of interest" description="Disordered" evidence="1">
    <location>
        <begin position="71"/>
        <end position="95"/>
    </location>
</feature>